<organism evidence="3 4">
    <name type="scientific">Naegleria fowleri</name>
    <name type="common">Brain eating amoeba</name>
    <dbReference type="NCBI Taxonomy" id="5763"/>
    <lineage>
        <taxon>Eukaryota</taxon>
        <taxon>Discoba</taxon>
        <taxon>Heterolobosea</taxon>
        <taxon>Tetramitia</taxon>
        <taxon>Eutetramitia</taxon>
        <taxon>Vahlkampfiidae</taxon>
        <taxon>Naegleria</taxon>
    </lineage>
</organism>
<evidence type="ECO:0000256" key="1">
    <source>
        <dbReference type="ARBA" id="ARBA00023125"/>
    </source>
</evidence>
<evidence type="ECO:0000256" key="2">
    <source>
        <dbReference type="SAM" id="MobiDB-lite"/>
    </source>
</evidence>
<dbReference type="Proteomes" id="UP000444721">
    <property type="component" value="Unassembled WGS sequence"/>
</dbReference>
<keyword evidence="1" id="KW-0238">DNA-binding</keyword>
<dbReference type="InterPro" id="IPR051231">
    <property type="entry name" value="SOSS-B"/>
</dbReference>
<dbReference type="VEuPathDB" id="AmoebaDB:NfTy_056550"/>
<comment type="caution">
    <text evidence="3">The sequence shown here is derived from an EMBL/GenBank/DDBJ whole genome shotgun (WGS) entry which is preliminary data.</text>
</comment>
<dbReference type="SUPFAM" id="SSF50249">
    <property type="entry name" value="Nucleic acid-binding proteins"/>
    <property type="match status" value="1"/>
</dbReference>
<dbReference type="RefSeq" id="XP_044562987.1">
    <property type="nucleotide sequence ID" value="XM_044706021.1"/>
</dbReference>
<dbReference type="VEuPathDB" id="AmoebaDB:NF0087550"/>
<dbReference type="PANTHER" id="PTHR13356:SF0">
    <property type="entry name" value="SOSS COMPLEX SUBUNIT B HOMOLOG"/>
    <property type="match status" value="1"/>
</dbReference>
<dbReference type="Gene3D" id="2.40.50.140">
    <property type="entry name" value="Nucleic acid-binding proteins"/>
    <property type="match status" value="1"/>
</dbReference>
<accession>A0A6A5BVI8</accession>
<dbReference type="OrthoDB" id="295715at2759"/>
<dbReference type="GO" id="GO:0000724">
    <property type="term" value="P:double-strand break repair via homologous recombination"/>
    <property type="evidence" value="ECO:0007669"/>
    <property type="project" value="TreeGrafter"/>
</dbReference>
<protein>
    <recommendedName>
        <fullName evidence="5">OB domain-containing protein</fullName>
    </recommendedName>
</protein>
<dbReference type="InterPro" id="IPR012340">
    <property type="entry name" value="NA-bd_OB-fold"/>
</dbReference>
<proteinExistence type="predicted"/>
<dbReference type="AlphaFoldDB" id="A0A6A5BVI8"/>
<reference evidence="3 4" key="1">
    <citation type="journal article" date="2019" name="Sci. Rep.">
        <title>Nanopore sequencing improves the draft genome of the human pathogenic amoeba Naegleria fowleri.</title>
        <authorList>
            <person name="Liechti N."/>
            <person name="Schurch N."/>
            <person name="Bruggmann R."/>
            <person name="Wittwer M."/>
        </authorList>
    </citation>
    <scope>NUCLEOTIDE SEQUENCE [LARGE SCALE GENOMIC DNA]</scope>
    <source>
        <strain evidence="3 4">ATCC 30894</strain>
    </source>
</reference>
<feature type="compositionally biased region" description="Low complexity" evidence="2">
    <location>
        <begin position="1"/>
        <end position="20"/>
    </location>
</feature>
<dbReference type="GO" id="GO:0070876">
    <property type="term" value="C:SOSS complex"/>
    <property type="evidence" value="ECO:0007669"/>
    <property type="project" value="TreeGrafter"/>
</dbReference>
<feature type="region of interest" description="Disordered" evidence="2">
    <location>
        <begin position="1"/>
        <end position="36"/>
    </location>
</feature>
<evidence type="ECO:0008006" key="5">
    <source>
        <dbReference type="Google" id="ProtNLM"/>
    </source>
</evidence>
<gene>
    <name evidence="3" type="ORF">FDP41_002789</name>
</gene>
<dbReference type="GO" id="GO:0010212">
    <property type="term" value="P:response to ionizing radiation"/>
    <property type="evidence" value="ECO:0007669"/>
    <property type="project" value="TreeGrafter"/>
</dbReference>
<dbReference type="GO" id="GO:0003677">
    <property type="term" value="F:DNA binding"/>
    <property type="evidence" value="ECO:0007669"/>
    <property type="project" value="UniProtKB-KW"/>
</dbReference>
<sequence>MQNIPSNINTSSSLPSSNRRPSPPSNTQTPNMNQQNIDINAQQKYYKIADLKPMMNDFTITFIVLERQNTIKTKDNHHITNFLVADDTAFITLSLWNHKADYINAGDIIKIVGAQTQLWQKNCINLTSARNATITRVGEFSMIFNETKNMSAFEWEENPPGSKKWYPKAVGAANVK</sequence>
<dbReference type="OMA" id="YVEKPNM"/>
<dbReference type="EMBL" id="VFQX01000030">
    <property type="protein sequence ID" value="KAF0978274.1"/>
    <property type="molecule type" value="Genomic_DNA"/>
</dbReference>
<keyword evidence="4" id="KW-1185">Reference proteome</keyword>
<dbReference type="PANTHER" id="PTHR13356">
    <property type="entry name" value="OB FOLD NUCLEIC ACID BINDING PROTEIN-RELATED"/>
    <property type="match status" value="1"/>
</dbReference>
<name>A0A6A5BVI8_NAEFO</name>
<dbReference type="GO" id="GO:0044818">
    <property type="term" value="P:mitotic G2/M transition checkpoint"/>
    <property type="evidence" value="ECO:0007669"/>
    <property type="project" value="TreeGrafter"/>
</dbReference>
<evidence type="ECO:0000313" key="4">
    <source>
        <dbReference type="Proteomes" id="UP000444721"/>
    </source>
</evidence>
<evidence type="ECO:0000313" key="3">
    <source>
        <dbReference type="EMBL" id="KAF0978274.1"/>
    </source>
</evidence>
<dbReference type="GeneID" id="68110007"/>
<dbReference type="VEuPathDB" id="AmoebaDB:FDP41_002789"/>